<name>A0A0F4YDJ0_RASE3</name>
<keyword evidence="2" id="KW-1185">Reference proteome</keyword>
<dbReference type="Proteomes" id="UP000053958">
    <property type="component" value="Unassembled WGS sequence"/>
</dbReference>
<protein>
    <submittedName>
        <fullName evidence="1">Uncharacterized protein</fullName>
    </submittedName>
</protein>
<organism evidence="1 2">
    <name type="scientific">Rasamsonia emersonii (strain ATCC 16479 / CBS 393.64 / IMI 116815)</name>
    <dbReference type="NCBI Taxonomy" id="1408163"/>
    <lineage>
        <taxon>Eukaryota</taxon>
        <taxon>Fungi</taxon>
        <taxon>Dikarya</taxon>
        <taxon>Ascomycota</taxon>
        <taxon>Pezizomycotina</taxon>
        <taxon>Eurotiomycetes</taxon>
        <taxon>Eurotiomycetidae</taxon>
        <taxon>Eurotiales</taxon>
        <taxon>Trichocomaceae</taxon>
        <taxon>Rasamsonia</taxon>
    </lineage>
</organism>
<reference evidence="1 2" key="1">
    <citation type="submission" date="2015-04" db="EMBL/GenBank/DDBJ databases">
        <authorList>
            <person name="Heijne W.H."/>
            <person name="Fedorova N.D."/>
            <person name="Nierman W.C."/>
            <person name="Vollebregt A.W."/>
            <person name="Zhao Z."/>
            <person name="Wu L."/>
            <person name="Kumar M."/>
            <person name="Stam H."/>
            <person name="van den Berg M.A."/>
            <person name="Pel H.J."/>
        </authorList>
    </citation>
    <scope>NUCLEOTIDE SEQUENCE [LARGE SCALE GENOMIC DNA]</scope>
    <source>
        <strain evidence="1 2">CBS 393.64</strain>
    </source>
</reference>
<gene>
    <name evidence="1" type="ORF">T310_10125</name>
</gene>
<dbReference type="GeneID" id="25313191"/>
<dbReference type="AlphaFoldDB" id="A0A0F4YDJ0"/>
<sequence>EVLGGCGVQGHQSYINESLERIANMFKHKVFDVTIQLTCCHVSGGEGGEAYVRQNTDTKPPCKRPGSLLLLLSSQPSLLYFRSLLAIRNCSIAWNWIRHIFLRFINEELWSLHRM</sequence>
<accession>A0A0F4YDJ0</accession>
<dbReference type="EMBL" id="LASV01000797">
    <property type="protein sequence ID" value="KKA16287.1"/>
    <property type="molecule type" value="Genomic_DNA"/>
</dbReference>
<evidence type="ECO:0000313" key="1">
    <source>
        <dbReference type="EMBL" id="KKA16287.1"/>
    </source>
</evidence>
<dbReference type="RefSeq" id="XP_013322899.1">
    <property type="nucleotide sequence ID" value="XM_013467445.1"/>
</dbReference>
<feature type="non-terminal residue" evidence="1">
    <location>
        <position position="1"/>
    </location>
</feature>
<evidence type="ECO:0000313" key="2">
    <source>
        <dbReference type="Proteomes" id="UP000053958"/>
    </source>
</evidence>
<proteinExistence type="predicted"/>
<comment type="caution">
    <text evidence="1">The sequence shown here is derived from an EMBL/GenBank/DDBJ whole genome shotgun (WGS) entry which is preliminary data.</text>
</comment>